<dbReference type="Proteomes" id="UP000000851">
    <property type="component" value="Chromosome"/>
</dbReference>
<keyword evidence="1" id="KW-0805">Transcription regulation</keyword>
<dbReference type="PANTHER" id="PTHR34580:SF1">
    <property type="entry name" value="PROTEIN PAFC"/>
    <property type="match status" value="1"/>
</dbReference>
<dbReference type="InterPro" id="IPR001034">
    <property type="entry name" value="DeoR_HTH"/>
</dbReference>
<dbReference type="Gene3D" id="1.10.10.10">
    <property type="entry name" value="Winged helix-like DNA-binding domain superfamily/Winged helix DNA-binding domain"/>
    <property type="match status" value="1"/>
</dbReference>
<accession>C7Q8J4</accession>
<evidence type="ECO:0000256" key="2">
    <source>
        <dbReference type="ARBA" id="ARBA00023163"/>
    </source>
</evidence>
<dbReference type="PROSITE" id="PS52050">
    <property type="entry name" value="WYL"/>
    <property type="match status" value="1"/>
</dbReference>
<dbReference type="GO" id="GO:0003700">
    <property type="term" value="F:DNA-binding transcription factor activity"/>
    <property type="evidence" value="ECO:0007669"/>
    <property type="project" value="InterPro"/>
</dbReference>
<dbReference type="InterPro" id="IPR057727">
    <property type="entry name" value="WCX_dom"/>
</dbReference>
<keyword evidence="2" id="KW-0804">Transcription</keyword>
<dbReference type="InParanoid" id="C7Q8J4"/>
<dbReference type="InterPro" id="IPR026881">
    <property type="entry name" value="WYL_dom"/>
</dbReference>
<dbReference type="eggNOG" id="COG2378">
    <property type="taxonomic scope" value="Bacteria"/>
</dbReference>
<evidence type="ECO:0000313" key="4">
    <source>
        <dbReference type="EMBL" id="ACU70259.1"/>
    </source>
</evidence>
<evidence type="ECO:0000259" key="3">
    <source>
        <dbReference type="PROSITE" id="PS51000"/>
    </source>
</evidence>
<dbReference type="EMBL" id="CP001700">
    <property type="protein sequence ID" value="ACU70259.1"/>
    <property type="molecule type" value="Genomic_DNA"/>
</dbReference>
<keyword evidence="5" id="KW-1185">Reference proteome</keyword>
<dbReference type="Pfam" id="PF08279">
    <property type="entry name" value="HTH_11"/>
    <property type="match status" value="1"/>
</dbReference>
<dbReference type="OrthoDB" id="3171994at2"/>
<evidence type="ECO:0000256" key="1">
    <source>
        <dbReference type="ARBA" id="ARBA00023015"/>
    </source>
</evidence>
<dbReference type="PANTHER" id="PTHR34580">
    <property type="match status" value="1"/>
</dbReference>
<dbReference type="HOGENOM" id="CLU_041141_5_0_11"/>
<dbReference type="RefSeq" id="WP_012785553.1">
    <property type="nucleotide sequence ID" value="NC_013131.1"/>
</dbReference>
<proteinExistence type="predicted"/>
<dbReference type="SUPFAM" id="SSF46785">
    <property type="entry name" value="Winged helix' DNA-binding domain"/>
    <property type="match status" value="1"/>
</dbReference>
<feature type="domain" description="HTH deoR-type" evidence="3">
    <location>
        <begin position="2"/>
        <end position="68"/>
    </location>
</feature>
<dbReference type="InterPro" id="IPR036390">
    <property type="entry name" value="WH_DNA-bd_sf"/>
</dbReference>
<dbReference type="PROSITE" id="PS51000">
    <property type="entry name" value="HTH_DEOR_2"/>
    <property type="match status" value="1"/>
</dbReference>
<dbReference type="InterPro" id="IPR051534">
    <property type="entry name" value="CBASS_pafABC_assoc_protein"/>
</dbReference>
<dbReference type="STRING" id="479433.Caci_1336"/>
<reference evidence="4 5" key="1">
    <citation type="journal article" date="2009" name="Stand. Genomic Sci.">
        <title>Complete genome sequence of Catenulispora acidiphila type strain (ID 139908).</title>
        <authorList>
            <person name="Copeland A."/>
            <person name="Lapidus A."/>
            <person name="Glavina Del Rio T."/>
            <person name="Nolan M."/>
            <person name="Lucas S."/>
            <person name="Chen F."/>
            <person name="Tice H."/>
            <person name="Cheng J.F."/>
            <person name="Bruce D."/>
            <person name="Goodwin L."/>
            <person name="Pitluck S."/>
            <person name="Mikhailova N."/>
            <person name="Pati A."/>
            <person name="Ivanova N."/>
            <person name="Mavromatis K."/>
            <person name="Chen A."/>
            <person name="Palaniappan K."/>
            <person name="Chain P."/>
            <person name="Land M."/>
            <person name="Hauser L."/>
            <person name="Chang Y.J."/>
            <person name="Jeffries C.D."/>
            <person name="Chertkov O."/>
            <person name="Brettin T."/>
            <person name="Detter J.C."/>
            <person name="Han C."/>
            <person name="Ali Z."/>
            <person name="Tindall B.J."/>
            <person name="Goker M."/>
            <person name="Bristow J."/>
            <person name="Eisen J.A."/>
            <person name="Markowitz V."/>
            <person name="Hugenholtz P."/>
            <person name="Kyrpides N.C."/>
            <person name="Klenk H.P."/>
        </authorList>
    </citation>
    <scope>NUCLEOTIDE SEQUENCE [LARGE SCALE GENOMIC DNA]</scope>
    <source>
        <strain evidence="5">DSM 44928 / JCM 14897 / NBRC 102108 / NRRL B-24433 / ID139908</strain>
    </source>
</reference>
<dbReference type="Pfam" id="PF13280">
    <property type="entry name" value="WYL"/>
    <property type="match status" value="1"/>
</dbReference>
<evidence type="ECO:0000313" key="5">
    <source>
        <dbReference type="Proteomes" id="UP000000851"/>
    </source>
</evidence>
<dbReference type="InterPro" id="IPR036388">
    <property type="entry name" value="WH-like_DNA-bd_sf"/>
</dbReference>
<dbReference type="InterPro" id="IPR013196">
    <property type="entry name" value="HTH_11"/>
</dbReference>
<gene>
    <name evidence="4" type="ordered locus">Caci_1336</name>
</gene>
<name>C7Q8J4_CATAD</name>
<dbReference type="Pfam" id="PF25583">
    <property type="entry name" value="WCX"/>
    <property type="match status" value="1"/>
</dbReference>
<organism evidence="4 5">
    <name type="scientific">Catenulispora acidiphila (strain DSM 44928 / JCM 14897 / NBRC 102108 / NRRL B-24433 / ID139908)</name>
    <dbReference type="NCBI Taxonomy" id="479433"/>
    <lineage>
        <taxon>Bacteria</taxon>
        <taxon>Bacillati</taxon>
        <taxon>Actinomycetota</taxon>
        <taxon>Actinomycetes</taxon>
        <taxon>Catenulisporales</taxon>
        <taxon>Catenulisporaceae</taxon>
        <taxon>Catenulispora</taxon>
    </lineage>
</organism>
<dbReference type="KEGG" id="cai:Caci_1336"/>
<sequence length="314" mass="35672">MTPDRFFSLLLTLQSRESTTTADLAAHVGVSVRTVIRDLQWLQEAGFPLLIRRGRWGGVSLLPGGMLDTSRLTSGERDHLTLYGLDDTQREQLGAAADTRRAHQKMRSTLRPSDTDVLPLSEIVTTDNRPWFSRDIEGLPPAALVGDLRRAVRLRICYRRSEDIEATWRVIDPYGLLAKGGRWYLVADSAGRPHLHALERIVAWEPMRAPRRTRPDVTLQSVAGDLTAHWENPQTFQIHAELDTNQLDRARRILGRRLTIRDTAGEHRVRITVTGREVEDVRHLLQFGNSVTVTGPTEARERIRQLATQILEMY</sequence>
<dbReference type="AlphaFoldDB" id="C7Q8J4"/>
<protein>
    <submittedName>
        <fullName evidence="4">Helix-turn-helix type 11 domain protein</fullName>
    </submittedName>
</protein>